<feature type="region of interest" description="Disordered" evidence="2">
    <location>
        <begin position="77"/>
        <end position="120"/>
    </location>
</feature>
<reference evidence="4" key="1">
    <citation type="submission" date="2017-10" db="EMBL/GenBank/DDBJ databases">
        <title>Rapid genome shrinkage in a self-fertile nematode reveals novel sperm competition proteins.</title>
        <authorList>
            <person name="Yin D."/>
            <person name="Schwarz E.M."/>
            <person name="Thomas C.G."/>
            <person name="Felde R.L."/>
            <person name="Korf I.F."/>
            <person name="Cutter A.D."/>
            <person name="Schartner C.M."/>
            <person name="Ralston E.J."/>
            <person name="Meyer B.J."/>
            <person name="Haag E.S."/>
        </authorList>
    </citation>
    <scope>NUCLEOTIDE SEQUENCE [LARGE SCALE GENOMIC DNA]</scope>
    <source>
        <strain evidence="4">JU1422</strain>
    </source>
</reference>
<feature type="coiled-coil region" evidence="1">
    <location>
        <begin position="10"/>
        <end position="58"/>
    </location>
</feature>
<keyword evidence="4" id="KW-1185">Reference proteome</keyword>
<accession>A0A2G5SYL7</accession>
<name>A0A2G5SYL7_9PELO</name>
<proteinExistence type="predicted"/>
<comment type="caution">
    <text evidence="3">The sequence shown here is derived from an EMBL/GenBank/DDBJ whole genome shotgun (WGS) entry which is preliminary data.</text>
</comment>
<keyword evidence="1" id="KW-0175">Coiled coil</keyword>
<evidence type="ECO:0000256" key="2">
    <source>
        <dbReference type="SAM" id="MobiDB-lite"/>
    </source>
</evidence>
<feature type="compositionally biased region" description="Polar residues" evidence="2">
    <location>
        <begin position="77"/>
        <end position="92"/>
    </location>
</feature>
<dbReference type="AlphaFoldDB" id="A0A2G5SYL7"/>
<evidence type="ECO:0000313" key="3">
    <source>
        <dbReference type="EMBL" id="PIC19999.1"/>
    </source>
</evidence>
<evidence type="ECO:0000313" key="4">
    <source>
        <dbReference type="Proteomes" id="UP000230233"/>
    </source>
</evidence>
<dbReference type="Proteomes" id="UP000230233">
    <property type="component" value="Chromosome X"/>
</dbReference>
<organism evidence="3 4">
    <name type="scientific">Caenorhabditis nigoni</name>
    <dbReference type="NCBI Taxonomy" id="1611254"/>
    <lineage>
        <taxon>Eukaryota</taxon>
        <taxon>Metazoa</taxon>
        <taxon>Ecdysozoa</taxon>
        <taxon>Nematoda</taxon>
        <taxon>Chromadorea</taxon>
        <taxon>Rhabditida</taxon>
        <taxon>Rhabditina</taxon>
        <taxon>Rhabditomorpha</taxon>
        <taxon>Rhabditoidea</taxon>
        <taxon>Rhabditidae</taxon>
        <taxon>Peloderinae</taxon>
        <taxon>Caenorhabditis</taxon>
    </lineage>
</organism>
<gene>
    <name evidence="3" type="primary">Cnig_chr_X.g25342</name>
    <name evidence="3" type="ORF">B9Z55_025342</name>
</gene>
<protein>
    <submittedName>
        <fullName evidence="3">Uncharacterized protein</fullName>
    </submittedName>
</protein>
<sequence length="120" mass="13015">MTGIDLMTQLDEVTRERDQLRESYNQAKVIIKTQQDLINKMVNDFKTTQENVDQLEKRCGDLVVKCANLCVEGTSTSHDAIQPVTAATSGSEDGNAESGANAESGEQPEGEDGVDGPRDI</sequence>
<evidence type="ECO:0000256" key="1">
    <source>
        <dbReference type="SAM" id="Coils"/>
    </source>
</evidence>
<dbReference type="EMBL" id="PDUG01000006">
    <property type="protein sequence ID" value="PIC19999.1"/>
    <property type="molecule type" value="Genomic_DNA"/>
</dbReference>
<dbReference type="OrthoDB" id="10419492at2759"/>